<sequence>MAVFLINICKFNGCFKTFPSLNDLISHIEGTHIDYDPQVVEQKELAPPASLPLSYVLRYISDDARKEPSTFLINNTSSNSNSNSASNNGSSGNVGNAELKRKLAIKHHSYSMSSSNRSNTPTGSEMDDDEMVVSESEDSNDSWTTEEFSSEFIMRYGSRHSGGGSNGTPGNEKPFACPVPGCKKRYKNVNGIKYHSKNGHKKDGRVRKGYKCHCGKSYKTAQGLKNHALHTHNTQPDSVLTTQQLANLAVAAAAAATADNGGRCKADNNNSSNGSSLAGSNNVNNNVGILQRSNSPSQSLGSLSPSSSNMSSSTSTSCHGAGSLGSNSLSSNAATASNMLQQLSNGNIVTVTNLPQQQQQQQQQLALPQQQQQQMNVSTQSPSVTATTTATGNSNNSLMRSTLGLVSIKANNNSSNVAAVAGGNNNNNITKSVNLIAANATANKILKLATNVANGVDIAQQHKLVDSNNSMSKANASNVTNVATAVVPSSCNTPTKITLPNLVNLGILTPATSPTKNTQTLTFTTTAASQQQQQQQQALVATLTTNMLQQNQKLPNITKTNILLLQEPTTTSTHLIQSSSQHHQQQQQQQHQHVLPISPTSSIGSSSSKSSSPTPPQQQQHKNPTAAVLKQKHVMTAVASTSASSVEPMDTDETPIVASDALMLTDSTLCSAAAAAVGTVDGKDIMPSTIATAVNSGTITVAAIEVVGAGVVNTET</sequence>
<name>A0A6J1LQK8_DROHY</name>
<feature type="compositionally biased region" description="Acidic residues" evidence="6">
    <location>
        <begin position="125"/>
        <end position="140"/>
    </location>
</feature>
<keyword evidence="4" id="KW-0862">Zinc</keyword>
<dbReference type="GO" id="GO:0008270">
    <property type="term" value="F:zinc ion binding"/>
    <property type="evidence" value="ECO:0007669"/>
    <property type="project" value="UniProtKB-KW"/>
</dbReference>
<organism evidence="8 10">
    <name type="scientific">Drosophila hydei</name>
    <name type="common">Fruit fly</name>
    <dbReference type="NCBI Taxonomy" id="7224"/>
    <lineage>
        <taxon>Eukaryota</taxon>
        <taxon>Metazoa</taxon>
        <taxon>Ecdysozoa</taxon>
        <taxon>Arthropoda</taxon>
        <taxon>Hexapoda</taxon>
        <taxon>Insecta</taxon>
        <taxon>Pterygota</taxon>
        <taxon>Neoptera</taxon>
        <taxon>Endopterygota</taxon>
        <taxon>Diptera</taxon>
        <taxon>Brachycera</taxon>
        <taxon>Muscomorpha</taxon>
        <taxon>Ephydroidea</taxon>
        <taxon>Drosophilidae</taxon>
        <taxon>Drosophila</taxon>
    </lineage>
</organism>
<dbReference type="InterPro" id="IPR036236">
    <property type="entry name" value="Znf_C2H2_sf"/>
</dbReference>
<dbReference type="GO" id="GO:0005634">
    <property type="term" value="C:nucleus"/>
    <property type="evidence" value="ECO:0007669"/>
    <property type="project" value="TreeGrafter"/>
</dbReference>
<dbReference type="InterPro" id="IPR051580">
    <property type="entry name" value="ZnF-Chromatin_assoc"/>
</dbReference>
<dbReference type="Gene3D" id="3.30.160.60">
    <property type="entry name" value="Classic Zinc Finger"/>
    <property type="match status" value="2"/>
</dbReference>
<dbReference type="RefSeq" id="XP_023168463.1">
    <property type="nucleotide sequence ID" value="XM_023312695.2"/>
</dbReference>
<evidence type="ECO:0000313" key="8">
    <source>
        <dbReference type="Proteomes" id="UP000504633"/>
    </source>
</evidence>
<evidence type="ECO:0000256" key="5">
    <source>
        <dbReference type="PROSITE-ProRule" id="PRU00042"/>
    </source>
</evidence>
<dbReference type="RefSeq" id="XP_023168464.1">
    <property type="nucleotide sequence ID" value="XM_023312696.2"/>
</dbReference>
<keyword evidence="2" id="KW-0677">Repeat</keyword>
<reference evidence="9 10" key="1">
    <citation type="submission" date="2025-04" db="UniProtKB">
        <authorList>
            <consortium name="RefSeq"/>
        </authorList>
    </citation>
    <scope>IDENTIFICATION</scope>
    <source>
        <strain evidence="9 10">15085-1641.00</strain>
        <tissue evidence="9 10">Whole body</tissue>
    </source>
</reference>
<dbReference type="OMA" id="KQKHVMT"/>
<keyword evidence="8" id="KW-1185">Reference proteome</keyword>
<evidence type="ECO:0000256" key="3">
    <source>
        <dbReference type="ARBA" id="ARBA00022771"/>
    </source>
</evidence>
<feature type="domain" description="C2H2-type" evidence="7">
    <location>
        <begin position="7"/>
        <end position="37"/>
    </location>
</feature>
<dbReference type="SUPFAM" id="SSF57667">
    <property type="entry name" value="beta-beta-alpha zinc fingers"/>
    <property type="match status" value="1"/>
</dbReference>
<dbReference type="OrthoDB" id="3269380at2759"/>
<dbReference type="SMART" id="SM00355">
    <property type="entry name" value="ZnF_C2H2"/>
    <property type="match status" value="3"/>
</dbReference>
<feature type="region of interest" description="Disordered" evidence="6">
    <location>
        <begin position="70"/>
        <end position="95"/>
    </location>
</feature>
<evidence type="ECO:0000259" key="7">
    <source>
        <dbReference type="PROSITE" id="PS50157"/>
    </source>
</evidence>
<keyword evidence="3 5" id="KW-0863">Zinc-finger</keyword>
<dbReference type="GeneID" id="111597809"/>
<feature type="region of interest" description="Disordered" evidence="6">
    <location>
        <begin position="259"/>
        <end position="325"/>
    </location>
</feature>
<dbReference type="KEGG" id="dhe:111597809"/>
<dbReference type="AlphaFoldDB" id="A0A6J1LQK8"/>
<feature type="region of interest" description="Disordered" evidence="6">
    <location>
        <begin position="108"/>
        <end position="144"/>
    </location>
</feature>
<evidence type="ECO:0000313" key="9">
    <source>
        <dbReference type="RefSeq" id="XP_023168463.1"/>
    </source>
</evidence>
<dbReference type="PANTHER" id="PTHR23057">
    <property type="entry name" value="JUXTAPOSED WITH ANOTHER ZINC FINGER PROTEIN 1"/>
    <property type="match status" value="1"/>
</dbReference>
<feature type="compositionally biased region" description="Low complexity" evidence="6">
    <location>
        <begin position="577"/>
        <end position="612"/>
    </location>
</feature>
<evidence type="ECO:0000256" key="1">
    <source>
        <dbReference type="ARBA" id="ARBA00022723"/>
    </source>
</evidence>
<evidence type="ECO:0000256" key="2">
    <source>
        <dbReference type="ARBA" id="ARBA00022737"/>
    </source>
</evidence>
<accession>A0A6J1LQK8</accession>
<proteinExistence type="predicted"/>
<dbReference type="PROSITE" id="PS00028">
    <property type="entry name" value="ZINC_FINGER_C2H2_1"/>
    <property type="match status" value="2"/>
</dbReference>
<keyword evidence="1" id="KW-0479">Metal-binding</keyword>
<feature type="compositionally biased region" description="Low complexity" evidence="6">
    <location>
        <begin position="268"/>
        <end position="325"/>
    </location>
</feature>
<feature type="region of interest" description="Disordered" evidence="6">
    <location>
        <begin position="573"/>
        <end position="626"/>
    </location>
</feature>
<dbReference type="InterPro" id="IPR013087">
    <property type="entry name" value="Znf_C2H2_type"/>
</dbReference>
<feature type="compositionally biased region" description="Low complexity" evidence="6">
    <location>
        <begin position="74"/>
        <end position="95"/>
    </location>
</feature>
<evidence type="ECO:0000256" key="4">
    <source>
        <dbReference type="ARBA" id="ARBA00022833"/>
    </source>
</evidence>
<dbReference type="PROSITE" id="PS50157">
    <property type="entry name" value="ZINC_FINGER_C2H2_2"/>
    <property type="match status" value="1"/>
</dbReference>
<dbReference type="PANTHER" id="PTHR23057:SF0">
    <property type="entry name" value="JUXTAPOSED WITH ANOTHER ZINC FINGER PROTEIN 1"/>
    <property type="match status" value="1"/>
</dbReference>
<feature type="region of interest" description="Disordered" evidence="6">
    <location>
        <begin position="362"/>
        <end position="396"/>
    </location>
</feature>
<gene>
    <name evidence="9 10" type="primary">LOC111597809</name>
</gene>
<evidence type="ECO:0000313" key="10">
    <source>
        <dbReference type="RefSeq" id="XP_023168464.1"/>
    </source>
</evidence>
<evidence type="ECO:0000256" key="6">
    <source>
        <dbReference type="SAM" id="MobiDB-lite"/>
    </source>
</evidence>
<protein>
    <submittedName>
        <fullName evidence="9 10">Probable basic-leucine zipper transcription factor N isoform X1</fullName>
    </submittedName>
</protein>
<dbReference type="Proteomes" id="UP000504633">
    <property type="component" value="Unplaced"/>
</dbReference>